<protein>
    <submittedName>
        <fullName evidence="3">Ion channel protein Tsx</fullName>
    </submittedName>
</protein>
<dbReference type="InterPro" id="IPR036777">
    <property type="entry name" value="Channel_Tsx-like_sf"/>
</dbReference>
<dbReference type="GO" id="GO:0009279">
    <property type="term" value="C:cell outer membrane"/>
    <property type="evidence" value="ECO:0007669"/>
    <property type="project" value="InterPro"/>
</dbReference>
<dbReference type="RefSeq" id="WP_095621271.1">
    <property type="nucleotide sequence ID" value="NZ_NSKB01000004.1"/>
</dbReference>
<evidence type="ECO:0000256" key="1">
    <source>
        <dbReference type="ARBA" id="ARBA00008728"/>
    </source>
</evidence>
<dbReference type="SUPFAM" id="SSF111364">
    <property type="entry name" value="Tsx-like channel"/>
    <property type="match status" value="1"/>
</dbReference>
<feature type="signal peptide" evidence="2">
    <location>
        <begin position="1"/>
        <end position="25"/>
    </location>
</feature>
<comment type="caution">
    <text evidence="3">The sequence shown here is derived from an EMBL/GenBank/DDBJ whole genome shotgun (WGS) entry which is preliminary data.</text>
</comment>
<accession>A0A2A2EWZ8</accession>
<dbReference type="Pfam" id="PF03502">
    <property type="entry name" value="Channel_Tsx"/>
    <property type="match status" value="1"/>
</dbReference>
<feature type="chain" id="PRO_5012697158" evidence="2">
    <location>
        <begin position="26"/>
        <end position="269"/>
    </location>
</feature>
<dbReference type="InterPro" id="IPR018013">
    <property type="entry name" value="Channel_Tsx-like"/>
</dbReference>
<evidence type="ECO:0000256" key="2">
    <source>
        <dbReference type="SAM" id="SignalP"/>
    </source>
</evidence>
<sequence length="269" mass="29966">MTLLRNASLAAFGAGALLAVANVQADATQPLWSFGNVSLNYLDWSSGTERRTADNAAKSDFYYIELEGGAGFEWGEFYGFADLENPTHDSFDEGSDGRDNRRTAAKVTSHIYLGDSPFSVYAHVYDFRDYGFNAREQDQILGAGYRHTFGNGLWVKPFLGAARVQSDGYTGMNGYMAGWVAGYDFTAFDQAFSVTNWHEQTFDRDDDYLEQNYVGDKAGSVGTNGALSLWWHPSDLITTGVQYRYANNKLGTPNDYQNAMIYTLKLNFL</sequence>
<dbReference type="EMBL" id="NSKB01000004">
    <property type="protein sequence ID" value="PAU76882.1"/>
    <property type="molecule type" value="Genomic_DNA"/>
</dbReference>
<dbReference type="OrthoDB" id="6474234at2"/>
<keyword evidence="4" id="KW-1185">Reference proteome</keyword>
<organism evidence="3 4">
    <name type="scientific">Halomonas salipaludis</name>
    <dbReference type="NCBI Taxonomy" id="2032625"/>
    <lineage>
        <taxon>Bacteria</taxon>
        <taxon>Pseudomonadati</taxon>
        <taxon>Pseudomonadota</taxon>
        <taxon>Gammaproteobacteria</taxon>
        <taxon>Oceanospirillales</taxon>
        <taxon>Halomonadaceae</taxon>
        <taxon>Halomonas</taxon>
    </lineage>
</organism>
<name>A0A2A2EWZ8_9GAMM</name>
<dbReference type="AlphaFoldDB" id="A0A2A2EWZ8"/>
<reference evidence="3 4" key="1">
    <citation type="submission" date="2017-08" db="EMBL/GenBank/DDBJ databases">
        <title>Halomonas alkalisoli sp. nov., isolated from saline alkaline soil.</title>
        <authorList>
            <person name="Wang D."/>
            <person name="Zhang G."/>
        </authorList>
    </citation>
    <scope>NUCLEOTIDE SEQUENCE [LARGE SCALE GENOMIC DNA]</scope>
    <source>
        <strain evidence="3 4">WRN001</strain>
    </source>
</reference>
<evidence type="ECO:0000313" key="3">
    <source>
        <dbReference type="EMBL" id="PAU76882.1"/>
    </source>
</evidence>
<comment type="similarity">
    <text evidence="1">Belongs to the nucleoside-specific channel-forming outer membrane porin (Tsx) (TC 1.B.10) family.</text>
</comment>
<gene>
    <name evidence="3" type="ORF">CK498_12995</name>
</gene>
<proteinExistence type="inferred from homology"/>
<keyword evidence="2" id="KW-0732">Signal</keyword>
<evidence type="ECO:0000313" key="4">
    <source>
        <dbReference type="Proteomes" id="UP000217771"/>
    </source>
</evidence>
<dbReference type="Proteomes" id="UP000217771">
    <property type="component" value="Unassembled WGS sequence"/>
</dbReference>